<dbReference type="PANTHER" id="PTHR12126">
    <property type="entry name" value="NADH-UBIQUINONE OXIDOREDUCTASE 39 KDA SUBUNIT-RELATED"/>
    <property type="match status" value="1"/>
</dbReference>
<dbReference type="GO" id="GO:0044877">
    <property type="term" value="F:protein-containing complex binding"/>
    <property type="evidence" value="ECO:0007669"/>
    <property type="project" value="TreeGrafter"/>
</dbReference>
<dbReference type="EMBL" id="QBKA01000002">
    <property type="protein sequence ID" value="RDC60898.1"/>
    <property type="molecule type" value="Genomic_DNA"/>
</dbReference>
<dbReference type="Gene3D" id="3.40.50.720">
    <property type="entry name" value="NAD(P)-binding Rossmann-like Domain"/>
    <property type="match status" value="1"/>
</dbReference>
<dbReference type="AlphaFoldDB" id="A0A369QF24"/>
<reference evidence="2 3" key="1">
    <citation type="submission" date="2018-04" db="EMBL/GenBank/DDBJ databases">
        <title>Altererythrobacter sp. HME9302 genome sequencing and assembly.</title>
        <authorList>
            <person name="Kang H."/>
            <person name="Kim H."/>
            <person name="Joh K."/>
        </authorList>
    </citation>
    <scope>NUCLEOTIDE SEQUENCE [LARGE SCALE GENOMIC DNA]</scope>
    <source>
        <strain evidence="2 3">HME9302</strain>
    </source>
</reference>
<protein>
    <submittedName>
        <fullName evidence="2">NADH:ubiquinone reductase (H(+)-translocating)</fullName>
        <ecNumber evidence="2">1.6.5.3</ecNumber>
    </submittedName>
</protein>
<dbReference type="OrthoDB" id="9776313at2"/>
<evidence type="ECO:0000313" key="2">
    <source>
        <dbReference type="EMBL" id="RDC60898.1"/>
    </source>
</evidence>
<keyword evidence="2" id="KW-0830">Ubiquinone</keyword>
<dbReference type="GO" id="GO:0016491">
    <property type="term" value="F:oxidoreductase activity"/>
    <property type="evidence" value="ECO:0007669"/>
    <property type="project" value="UniProtKB-KW"/>
</dbReference>
<dbReference type="Pfam" id="PF13460">
    <property type="entry name" value="NAD_binding_10"/>
    <property type="match status" value="1"/>
</dbReference>
<feature type="domain" description="NAD(P)-binding" evidence="1">
    <location>
        <begin position="21"/>
        <end position="162"/>
    </location>
</feature>
<dbReference type="SUPFAM" id="SSF51735">
    <property type="entry name" value="NAD(P)-binding Rossmann-fold domains"/>
    <property type="match status" value="1"/>
</dbReference>
<proteinExistence type="predicted"/>
<dbReference type="PANTHER" id="PTHR12126:SF11">
    <property type="entry name" value="NADH DEHYDROGENASE [UBIQUINONE] 1 ALPHA SUBCOMPLEX SUBUNIT 9, MITOCHONDRIAL"/>
    <property type="match status" value="1"/>
</dbReference>
<dbReference type="RefSeq" id="WP_115366964.1">
    <property type="nucleotide sequence ID" value="NZ_QBKA01000002.1"/>
</dbReference>
<keyword evidence="3" id="KW-1185">Reference proteome</keyword>
<gene>
    <name evidence="2" type="ORF">HME9302_02115</name>
</gene>
<keyword evidence="2" id="KW-0560">Oxidoreductase</keyword>
<comment type="caution">
    <text evidence="2">The sequence shown here is derived from an EMBL/GenBank/DDBJ whole genome shotgun (WGS) entry which is preliminary data.</text>
</comment>
<dbReference type="InterPro" id="IPR051207">
    <property type="entry name" value="ComplexI_NDUFA9_subunit"/>
</dbReference>
<evidence type="ECO:0000259" key="1">
    <source>
        <dbReference type="Pfam" id="PF13460"/>
    </source>
</evidence>
<organism evidence="2 3">
    <name type="scientific">Alteripontixanthobacter maritimus</name>
    <dbReference type="NCBI Taxonomy" id="2161824"/>
    <lineage>
        <taxon>Bacteria</taxon>
        <taxon>Pseudomonadati</taxon>
        <taxon>Pseudomonadota</taxon>
        <taxon>Alphaproteobacteria</taxon>
        <taxon>Sphingomonadales</taxon>
        <taxon>Erythrobacteraceae</taxon>
        <taxon>Alteripontixanthobacter</taxon>
    </lineage>
</organism>
<dbReference type="EC" id="1.6.5.3" evidence="2"/>
<dbReference type="CDD" id="cd05271">
    <property type="entry name" value="NDUFA9_like_SDR_a"/>
    <property type="match status" value="1"/>
</dbReference>
<dbReference type="Proteomes" id="UP000253727">
    <property type="component" value="Unassembled WGS sequence"/>
</dbReference>
<evidence type="ECO:0000313" key="3">
    <source>
        <dbReference type="Proteomes" id="UP000253727"/>
    </source>
</evidence>
<accession>A0A369QF24</accession>
<dbReference type="InterPro" id="IPR036291">
    <property type="entry name" value="NAD(P)-bd_dom_sf"/>
</dbReference>
<dbReference type="InterPro" id="IPR016040">
    <property type="entry name" value="NAD(P)-bd_dom"/>
</dbReference>
<name>A0A369QF24_9SPHN</name>
<sequence length="321" mass="34738">MAVNKLQGGKNLDGKLVVLMGGSGFVGTHVAQALLERGARLRIAARHPEQAFKLKPLANLGQLQFVRCDATNEQSIVRTIDGADTVVNLIGSFDGDLMQLMGEAAGVMARAATETGTSAFVQISAIAANADSEAEYSRAKALGEKLVRQQFPAATILRPSIIFGEDDNFLNMFGGLIRNFPVLPVFAPDAELQLLYVDDLAEAVANALGAPGKYGGKTYELGGPEKLTMLEINRRIADAQGRKRAFIEMPDTVSGMFAALPGTPMDTDQWTMLRQGNVVSGEFSGIEKLGITPRPLGLFLDRWMTRYQKRGRFTGKQYEPV</sequence>